<sequence length="516" mass="57814">MSQAKQPSFSEIAERNPLAHPTATSIQLFDYSLPPGPHLKEFYNALWKAVDPDFPYAATKVARLLPRGHGKSEGAGVVFPTWAILDNPEIRVAIIGKTAGLAEERSAKVVDVVETYAPLFGIELDNVAGTQLTTAANNHKEPTISAYGLESNLTGRHFDVIIWDDVAEWDNQRTETQRRNVREYFQDYEKNLIDPDCVLESGGVQAMIGTRKHPNDLYATEILSSATWDCRAATAIAEEDWPLVEDRAWQVRGDDGEIYDDIGDLPADVNLANNGVIPDRDITVLWPEHKPAPELLFDIVDGDDSTPIWRRENQQDPNALAGSVFKSEWLTYVDELPKPRTTFEWYAGLDLGLVDDLQQAAEDDTDWTALAVVAWDEDVERGYLTKLERTRGLSVKATADWAVCQLEGIDVNGMLVEQNANRGVAQRLRDESPIPAEGDTSSGDKGERIHNLSADFEGDRLRIVGDPNDEHWRNFEVNEWLQFPNASHDDRLDAIEIAMRHIDAEDDDEDPFIVSR</sequence>
<proteinExistence type="predicted"/>
<evidence type="ECO:0000256" key="1">
    <source>
        <dbReference type="ARBA" id="ARBA00022612"/>
    </source>
</evidence>
<dbReference type="AlphaFoldDB" id="A0A8T8DXK1"/>
<dbReference type="Gene3D" id="3.30.420.240">
    <property type="match status" value="1"/>
</dbReference>
<dbReference type="Gene3D" id="3.40.50.300">
    <property type="entry name" value="P-loop containing nucleotide triphosphate hydrolases"/>
    <property type="match status" value="1"/>
</dbReference>
<dbReference type="EMBL" id="CP069188">
    <property type="protein sequence ID" value="QRV14205.1"/>
    <property type="molecule type" value="Genomic_DNA"/>
</dbReference>
<accession>A0A8T8DXK1</accession>
<gene>
    <name evidence="4" type="ORF">JMJ58_14815</name>
</gene>
<feature type="region of interest" description="Disordered" evidence="2">
    <location>
        <begin position="424"/>
        <end position="449"/>
    </location>
</feature>
<dbReference type="Pfam" id="PF17289">
    <property type="entry name" value="Terminase_6C"/>
    <property type="match status" value="1"/>
</dbReference>
<name>A0A8T8DXK1_9EURY</name>
<evidence type="ECO:0000256" key="2">
    <source>
        <dbReference type="SAM" id="MobiDB-lite"/>
    </source>
</evidence>
<keyword evidence="1" id="KW-1188">Viral release from host cell</keyword>
<dbReference type="RefSeq" id="WP_204747057.1">
    <property type="nucleotide sequence ID" value="NZ_CP069188.1"/>
</dbReference>
<evidence type="ECO:0000313" key="5">
    <source>
        <dbReference type="Proteomes" id="UP000637819"/>
    </source>
</evidence>
<evidence type="ECO:0000259" key="3">
    <source>
        <dbReference type="Pfam" id="PF17289"/>
    </source>
</evidence>
<dbReference type="OrthoDB" id="173544at2157"/>
<keyword evidence="5" id="KW-1185">Reference proteome</keyword>
<feature type="domain" description="Terminase large subunit gp17-like C-terminal" evidence="3">
    <location>
        <begin position="363"/>
        <end position="499"/>
    </location>
</feature>
<dbReference type="Proteomes" id="UP000637819">
    <property type="component" value="Chromosome"/>
</dbReference>
<dbReference type="InterPro" id="IPR035421">
    <property type="entry name" value="Terminase_6C"/>
</dbReference>
<organism evidence="4 5">
    <name type="scientific">Haloterrigena salifodinae</name>
    <dbReference type="NCBI Taxonomy" id="2675099"/>
    <lineage>
        <taxon>Archaea</taxon>
        <taxon>Methanobacteriati</taxon>
        <taxon>Methanobacteriota</taxon>
        <taxon>Stenosarchaea group</taxon>
        <taxon>Halobacteria</taxon>
        <taxon>Halobacteriales</taxon>
        <taxon>Natrialbaceae</taxon>
        <taxon>Haloterrigena</taxon>
    </lineage>
</organism>
<evidence type="ECO:0000313" key="4">
    <source>
        <dbReference type="EMBL" id="QRV14205.1"/>
    </source>
</evidence>
<protein>
    <recommendedName>
        <fullName evidence="3">Terminase large subunit gp17-like C-terminal domain-containing protein</fullName>
    </recommendedName>
</protein>
<reference evidence="4 5" key="1">
    <citation type="submission" date="2021-01" db="EMBL/GenBank/DDBJ databases">
        <title>Genome Sequence and Methylation Pattern of Haloterrigena salifodinae BOL5-1, An Extremely Halophilic Archaeon from a Bolivian Salt Mine.</title>
        <authorList>
            <person name="DasSarma P."/>
            <person name="Anton B.P."/>
            <person name="DasSarma S.L."/>
            <person name="von Ehrenheim H.A.L."/>
            <person name="Martinez F.L."/>
            <person name="Guzman D."/>
            <person name="Roberts R.J."/>
            <person name="DasSarma S."/>
        </authorList>
    </citation>
    <scope>NUCLEOTIDE SEQUENCE [LARGE SCALE GENOMIC DNA]</scope>
    <source>
        <strain evidence="4 5">BOL5-1</strain>
    </source>
</reference>
<dbReference type="KEGG" id="hsal:JMJ58_14815"/>
<dbReference type="InterPro" id="IPR027417">
    <property type="entry name" value="P-loop_NTPase"/>
</dbReference>
<dbReference type="GeneID" id="62876421"/>